<reference evidence="3 4" key="1">
    <citation type="submission" date="2019-10" db="EMBL/GenBank/DDBJ databases">
        <title>Whole genome shotgun sequence of Acrocarpospora macrocephala NBRC 16266.</title>
        <authorList>
            <person name="Ichikawa N."/>
            <person name="Kimura A."/>
            <person name="Kitahashi Y."/>
            <person name="Komaki H."/>
            <person name="Oguchi A."/>
        </authorList>
    </citation>
    <scope>NUCLEOTIDE SEQUENCE [LARGE SCALE GENOMIC DNA]</scope>
    <source>
        <strain evidence="3 4">NBRC 16266</strain>
    </source>
</reference>
<dbReference type="InterPro" id="IPR011059">
    <property type="entry name" value="Metal-dep_hydrolase_composite"/>
</dbReference>
<dbReference type="AlphaFoldDB" id="A0A5M3WW05"/>
<evidence type="ECO:0000313" key="4">
    <source>
        <dbReference type="Proteomes" id="UP000331127"/>
    </source>
</evidence>
<dbReference type="RefSeq" id="WP_246268481.1">
    <property type="nucleotide sequence ID" value="NZ_BAAAHL010000014.1"/>
</dbReference>
<dbReference type="InterPro" id="IPR006680">
    <property type="entry name" value="Amidohydro-rel"/>
</dbReference>
<dbReference type="Gene3D" id="2.30.40.10">
    <property type="entry name" value="Urease, subunit C, domain 1"/>
    <property type="match status" value="1"/>
</dbReference>
<evidence type="ECO:0000256" key="1">
    <source>
        <dbReference type="ARBA" id="ARBA00022801"/>
    </source>
</evidence>
<dbReference type="Gene3D" id="3.20.20.140">
    <property type="entry name" value="Metal-dependent hydrolases"/>
    <property type="match status" value="1"/>
</dbReference>
<dbReference type="CDD" id="cd01298">
    <property type="entry name" value="ATZ_TRZ_like"/>
    <property type="match status" value="1"/>
</dbReference>
<accession>A0A5M3WW05</accession>
<evidence type="ECO:0000313" key="3">
    <source>
        <dbReference type="EMBL" id="GES10338.1"/>
    </source>
</evidence>
<evidence type="ECO:0000259" key="2">
    <source>
        <dbReference type="Pfam" id="PF01979"/>
    </source>
</evidence>
<dbReference type="PANTHER" id="PTHR43794:SF11">
    <property type="entry name" value="AMIDOHYDROLASE-RELATED DOMAIN-CONTAINING PROTEIN"/>
    <property type="match status" value="1"/>
</dbReference>
<feature type="domain" description="Amidohydrolase-related" evidence="2">
    <location>
        <begin position="51"/>
        <end position="413"/>
    </location>
</feature>
<dbReference type="EMBL" id="BLAE01000021">
    <property type="protein sequence ID" value="GES10338.1"/>
    <property type="molecule type" value="Genomic_DNA"/>
</dbReference>
<keyword evidence="1" id="KW-0378">Hydrolase</keyword>
<organism evidence="3 4">
    <name type="scientific">Acrocarpospora macrocephala</name>
    <dbReference type="NCBI Taxonomy" id="150177"/>
    <lineage>
        <taxon>Bacteria</taxon>
        <taxon>Bacillati</taxon>
        <taxon>Actinomycetota</taxon>
        <taxon>Actinomycetes</taxon>
        <taxon>Streptosporangiales</taxon>
        <taxon>Streptosporangiaceae</taxon>
        <taxon>Acrocarpospora</taxon>
    </lineage>
</organism>
<comment type="caution">
    <text evidence="3">The sequence shown here is derived from an EMBL/GenBank/DDBJ whole genome shotgun (WGS) entry which is preliminary data.</text>
</comment>
<name>A0A5M3WW05_9ACTN</name>
<dbReference type="Pfam" id="PF01979">
    <property type="entry name" value="Amidohydro_1"/>
    <property type="match status" value="1"/>
</dbReference>
<sequence>MIVIENVYVVPVTGAEIPSGYIAIDGDRIVAVGAGAYEGEGERVDGRGCLATPGFVNTHHHLYQWASQGVTPDGTLFEWLVASYRLWGRMDAEVVHGAATAGLGWLAKSGCTTASDHHYIFPKGRGDLFDAEIQAAREVGLRFHPGRGSMDRGRSQGGLPPDEVVESMDDILSATEAAVRKYHDPSFGSMLRIAVAPCSPFSVSGQLMLESADLARSMGVRLHTHGAETLDEDEHCKEQFGMLPVQYLESLGWLGPDVWLAHCVHLTDDDIRRFAATGTGTAHCPSSNGRLGAGIARVSELMRAGAPVGLGVDGAASSEMTPLAGEIRMAMLLQRARYGPDALTARQALEMATMGGARCLGRADEIGSLEAGKLADVALWRVDGFYAAIDDPVVAFAYGQTPPLARLIVGGKTVVEDGELRTVSDQVAAEAGAVAHRRLLGN</sequence>
<dbReference type="SUPFAM" id="SSF51338">
    <property type="entry name" value="Composite domain of metallo-dependent hydrolases"/>
    <property type="match status" value="1"/>
</dbReference>
<proteinExistence type="predicted"/>
<dbReference type="InterPro" id="IPR050287">
    <property type="entry name" value="MTA/SAH_deaminase"/>
</dbReference>
<dbReference type="PANTHER" id="PTHR43794">
    <property type="entry name" value="AMINOHYDROLASE SSNA-RELATED"/>
    <property type="match status" value="1"/>
</dbReference>
<keyword evidence="4" id="KW-1185">Reference proteome</keyword>
<protein>
    <submittedName>
        <fullName evidence="3">8-oxoguanine deaminase</fullName>
    </submittedName>
</protein>
<dbReference type="InterPro" id="IPR032466">
    <property type="entry name" value="Metal_Hydrolase"/>
</dbReference>
<dbReference type="Proteomes" id="UP000331127">
    <property type="component" value="Unassembled WGS sequence"/>
</dbReference>
<dbReference type="SUPFAM" id="SSF51556">
    <property type="entry name" value="Metallo-dependent hydrolases"/>
    <property type="match status" value="1"/>
</dbReference>
<dbReference type="GO" id="GO:0016810">
    <property type="term" value="F:hydrolase activity, acting on carbon-nitrogen (but not peptide) bonds"/>
    <property type="evidence" value="ECO:0007669"/>
    <property type="project" value="InterPro"/>
</dbReference>
<gene>
    <name evidence="3" type="ORF">Amac_039350</name>
</gene>
<dbReference type="NCBIfam" id="NF006055">
    <property type="entry name" value="PRK08203.1"/>
    <property type="match status" value="1"/>
</dbReference>